<dbReference type="AlphaFoldDB" id="A0A5J4K8X3"/>
<dbReference type="InterPro" id="IPR007522">
    <property type="entry name" value="CRISPR-assoc_prot_TM1795"/>
</dbReference>
<gene>
    <name evidence="3" type="ORF">KTAU_18160</name>
</gene>
<dbReference type="Proteomes" id="UP000334820">
    <property type="component" value="Unassembled WGS sequence"/>
</dbReference>
<proteinExistence type="predicted"/>
<accession>A0A5J4K8X3</accession>
<keyword evidence="4" id="KW-1185">Reference proteome</keyword>
<name>A0A5J4K8X3_9CHLR</name>
<sequence>MLKATFEIEVTTPLFLAGANQAEVELRPPSLRGPLRYWYRALIGGITGGNLAEVRRREAQVFGEAEHGSPISIRISEVTLPQRELPTFKRTDDQPGASYLFWSMDRTKDRPCRQYYQPGTRFQLTLTAHEKDQQALIEAIISLWLLTNLGGLGARSRRCAGSLVIRSSALSFASELELPLLSPGQATDLDTLAALLTLGLQEIKRFLSVSKLSSVENARFDIIAPGNCYIALLSPQNGWLRVDEALEAVGKQLQQYRRSLPADDRRAFGLPLPTLKKRLASPLHLHITTIDSSYLCVATIFKNRLLQQRHFNVIKNFIKNFPEATKREIEL</sequence>
<evidence type="ECO:0000313" key="3">
    <source>
        <dbReference type="EMBL" id="GER83179.1"/>
    </source>
</evidence>
<dbReference type="Pfam" id="PF03787">
    <property type="entry name" value="RAMPs"/>
    <property type="match status" value="1"/>
</dbReference>
<feature type="domain" description="CRISPR type III-associated protein" evidence="2">
    <location>
        <begin position="7"/>
        <end position="163"/>
    </location>
</feature>
<dbReference type="InterPro" id="IPR005537">
    <property type="entry name" value="RAMP_III_fam"/>
</dbReference>
<dbReference type="NCBIfam" id="TIGR01894">
    <property type="entry name" value="cas_TM1795_cmr1"/>
    <property type="match status" value="1"/>
</dbReference>
<evidence type="ECO:0000313" key="4">
    <source>
        <dbReference type="Proteomes" id="UP000334820"/>
    </source>
</evidence>
<dbReference type="EMBL" id="BKZV01000002">
    <property type="protein sequence ID" value="GER83179.1"/>
    <property type="molecule type" value="Genomic_DNA"/>
</dbReference>
<comment type="caution">
    <text evidence="3">The sequence shown here is derived from an EMBL/GenBank/DDBJ whole genome shotgun (WGS) entry which is preliminary data.</text>
</comment>
<dbReference type="GO" id="GO:0051607">
    <property type="term" value="P:defense response to virus"/>
    <property type="evidence" value="ECO:0007669"/>
    <property type="project" value="UniProtKB-KW"/>
</dbReference>
<keyword evidence="1" id="KW-0051">Antiviral defense</keyword>
<reference evidence="3 4" key="1">
    <citation type="journal article" date="2019" name="Int. J. Syst. Evol. Microbiol.">
        <title>Thermogemmatispora aurantia sp. nov. and Thermogemmatispora argillosa sp. nov., within the class Ktedonobacteria, and emended description of the genus Thermogemmatispora.</title>
        <authorList>
            <person name="Zheng Y."/>
            <person name="Wang C.M."/>
            <person name="Sakai Y."/>
            <person name="Abe K."/>
            <person name="Yokota A."/>
            <person name="Yabe S."/>
        </authorList>
    </citation>
    <scope>NUCLEOTIDE SEQUENCE [LARGE SCALE GENOMIC DNA]</scope>
    <source>
        <strain evidence="3 4">A1-2</strain>
    </source>
</reference>
<evidence type="ECO:0000256" key="1">
    <source>
        <dbReference type="ARBA" id="ARBA00023118"/>
    </source>
</evidence>
<organism evidence="3 4">
    <name type="scientific">Thermogemmatispora aurantia</name>
    <dbReference type="NCBI Taxonomy" id="2045279"/>
    <lineage>
        <taxon>Bacteria</taxon>
        <taxon>Bacillati</taxon>
        <taxon>Chloroflexota</taxon>
        <taxon>Ktedonobacteria</taxon>
        <taxon>Thermogemmatisporales</taxon>
        <taxon>Thermogemmatisporaceae</taxon>
        <taxon>Thermogemmatispora</taxon>
    </lineage>
</organism>
<dbReference type="RefSeq" id="WP_151727981.1">
    <property type="nucleotide sequence ID" value="NZ_BKZV01000002.1"/>
</dbReference>
<protein>
    <recommendedName>
        <fullName evidence="2">CRISPR type III-associated protein domain-containing protein</fullName>
    </recommendedName>
</protein>
<evidence type="ECO:0000259" key="2">
    <source>
        <dbReference type="Pfam" id="PF03787"/>
    </source>
</evidence>